<dbReference type="GO" id="GO:0016787">
    <property type="term" value="F:hydrolase activity"/>
    <property type="evidence" value="ECO:0007669"/>
    <property type="project" value="InterPro"/>
</dbReference>
<keyword evidence="4" id="KW-1185">Reference proteome</keyword>
<dbReference type="InterPro" id="IPR029058">
    <property type="entry name" value="AB_hydrolase_fold"/>
</dbReference>
<dbReference type="AlphaFoldDB" id="A0A1Y1RWX7"/>
<dbReference type="Proteomes" id="UP000192343">
    <property type="component" value="Unassembled WGS sequence"/>
</dbReference>
<feature type="signal peptide" evidence="1">
    <location>
        <begin position="1"/>
        <end position="21"/>
    </location>
</feature>
<dbReference type="Gene3D" id="3.40.50.1820">
    <property type="entry name" value="alpha/beta hydrolase"/>
    <property type="match status" value="1"/>
</dbReference>
<dbReference type="InterPro" id="IPR050261">
    <property type="entry name" value="FrsA_esterase"/>
</dbReference>
<dbReference type="RefSeq" id="WP_083051658.1">
    <property type="nucleotide sequence ID" value="NZ_MWQY01000015.1"/>
</dbReference>
<evidence type="ECO:0000259" key="2">
    <source>
        <dbReference type="Pfam" id="PF01738"/>
    </source>
</evidence>
<comment type="caution">
    <text evidence="3">The sequence shown here is derived from an EMBL/GenBank/DDBJ whole genome shotgun (WGS) entry which is preliminary data.</text>
</comment>
<dbReference type="PANTHER" id="PTHR22946">
    <property type="entry name" value="DIENELACTONE HYDROLASE DOMAIN-CONTAINING PROTEIN-RELATED"/>
    <property type="match status" value="1"/>
</dbReference>
<dbReference type="PANTHER" id="PTHR22946:SF0">
    <property type="entry name" value="DIENELACTONE HYDROLASE DOMAIN-CONTAINING PROTEIN"/>
    <property type="match status" value="1"/>
</dbReference>
<reference evidence="3 4" key="1">
    <citation type="submission" date="2017-03" db="EMBL/GenBank/DDBJ databases">
        <title>Draft Genome sequence of Marispirochaeta sp. strain JC444.</title>
        <authorList>
            <person name="Shivani Y."/>
            <person name="Subhash Y."/>
            <person name="Sasikala C."/>
            <person name="Ramana C."/>
        </authorList>
    </citation>
    <scope>NUCLEOTIDE SEQUENCE [LARGE SCALE GENOMIC DNA]</scope>
    <source>
        <strain evidence="3 4">JC444</strain>
    </source>
</reference>
<keyword evidence="1" id="KW-0732">Signal</keyword>
<feature type="domain" description="Dienelactone hydrolase" evidence="2">
    <location>
        <begin position="55"/>
        <end position="262"/>
    </location>
</feature>
<accession>A0A1Y1RWX7</accession>
<evidence type="ECO:0000313" key="3">
    <source>
        <dbReference type="EMBL" id="ORC34139.1"/>
    </source>
</evidence>
<dbReference type="Pfam" id="PF01738">
    <property type="entry name" value="DLH"/>
    <property type="match status" value="1"/>
</dbReference>
<name>A0A1Y1RWX7_9SPIO</name>
<dbReference type="SUPFAM" id="SSF53474">
    <property type="entry name" value="alpha/beta-Hydrolases"/>
    <property type="match status" value="1"/>
</dbReference>
<dbReference type="InterPro" id="IPR002925">
    <property type="entry name" value="Dienelactn_hydro"/>
</dbReference>
<sequence>MKFKWVLIVLSFVFLLTGLTAEGAQDMDMDRESVIYTEEISYTVDGQRLVGLLAYDESVKESRPGILVVHEWQGINDYAKKRAVDLAKEGYVAFALDMYGDGKEITREEARDMSGRIGTDYPLVQKRFNAALDILKEVEYTDPDKLGAIGYCFGGGIVLNMARLGTDIDGVVGFHSSINTGLNAEKGDIKTKILAIQGDQDPAAPREKQEAFIQEMTEAEADFTYIIYGNLPAHNFTNPSGSSYYADEANMAWASMLVFFDSLF</sequence>
<evidence type="ECO:0000256" key="1">
    <source>
        <dbReference type="SAM" id="SignalP"/>
    </source>
</evidence>
<feature type="chain" id="PRO_5012824406" description="Dienelactone hydrolase domain-containing protein" evidence="1">
    <location>
        <begin position="22"/>
        <end position="264"/>
    </location>
</feature>
<dbReference type="EMBL" id="MWQY01000015">
    <property type="protein sequence ID" value="ORC34139.1"/>
    <property type="molecule type" value="Genomic_DNA"/>
</dbReference>
<dbReference type="OrthoDB" id="368268at2"/>
<dbReference type="STRING" id="1963862.B4O97_13750"/>
<protein>
    <recommendedName>
        <fullName evidence="2">Dienelactone hydrolase domain-containing protein</fullName>
    </recommendedName>
</protein>
<organism evidence="3 4">
    <name type="scientific">Marispirochaeta aestuarii</name>
    <dbReference type="NCBI Taxonomy" id="1963862"/>
    <lineage>
        <taxon>Bacteria</taxon>
        <taxon>Pseudomonadati</taxon>
        <taxon>Spirochaetota</taxon>
        <taxon>Spirochaetia</taxon>
        <taxon>Spirochaetales</taxon>
        <taxon>Spirochaetaceae</taxon>
        <taxon>Marispirochaeta</taxon>
    </lineage>
</organism>
<evidence type="ECO:0000313" key="4">
    <source>
        <dbReference type="Proteomes" id="UP000192343"/>
    </source>
</evidence>
<proteinExistence type="predicted"/>
<gene>
    <name evidence="3" type="ORF">B4O97_13750</name>
</gene>